<keyword evidence="5" id="KW-1185">Reference proteome</keyword>
<dbReference type="OrthoDB" id="9793035at2"/>
<reference evidence="4 5" key="1">
    <citation type="submission" date="2018-03" db="EMBL/GenBank/DDBJ databases">
        <title>Ahniella affigens gen. nov., sp. nov., a gammaproteobacterium isolated from sandy soil near a stream.</title>
        <authorList>
            <person name="Ko Y."/>
            <person name="Kim J.-H."/>
        </authorList>
    </citation>
    <scope>NUCLEOTIDE SEQUENCE [LARGE SCALE GENOMIC DNA]</scope>
    <source>
        <strain evidence="4 5">D13</strain>
    </source>
</reference>
<feature type="domain" description="Ppx/GppA phosphatase C-terminal" evidence="3">
    <location>
        <begin position="313"/>
        <end position="484"/>
    </location>
</feature>
<dbReference type="SUPFAM" id="SSF53067">
    <property type="entry name" value="Actin-like ATPase domain"/>
    <property type="match status" value="2"/>
</dbReference>
<dbReference type="FunFam" id="3.30.420.40:FF:000023">
    <property type="entry name" value="Guanosine-5'-triphosphate,3'-diphosphate pyrophosphatase"/>
    <property type="match status" value="1"/>
</dbReference>
<dbReference type="Gene3D" id="3.30.420.40">
    <property type="match status" value="1"/>
</dbReference>
<evidence type="ECO:0000259" key="2">
    <source>
        <dbReference type="Pfam" id="PF02541"/>
    </source>
</evidence>
<dbReference type="Gene3D" id="3.30.420.150">
    <property type="entry name" value="Exopolyphosphatase. Domain 2"/>
    <property type="match status" value="1"/>
</dbReference>
<dbReference type="AlphaFoldDB" id="A0A2P1PV44"/>
<evidence type="ECO:0000256" key="1">
    <source>
        <dbReference type="ARBA" id="ARBA00022801"/>
    </source>
</evidence>
<dbReference type="KEGG" id="xba:C7S18_16675"/>
<keyword evidence="1" id="KW-0378">Hydrolase</keyword>
<dbReference type="InterPro" id="IPR043129">
    <property type="entry name" value="ATPase_NBD"/>
</dbReference>
<feature type="domain" description="Ppx/GppA phosphatase N-terminal" evidence="2">
    <location>
        <begin position="23"/>
        <end position="306"/>
    </location>
</feature>
<dbReference type="Pfam" id="PF02541">
    <property type="entry name" value="Ppx-GppA"/>
    <property type="match status" value="1"/>
</dbReference>
<dbReference type="InterPro" id="IPR048950">
    <property type="entry name" value="Ppx_GppA_C"/>
</dbReference>
<dbReference type="RefSeq" id="WP_106892641.1">
    <property type="nucleotide sequence ID" value="NZ_CP027860.1"/>
</dbReference>
<dbReference type="Gene3D" id="1.10.3210.10">
    <property type="entry name" value="Hypothetical protein af1432"/>
    <property type="match status" value="1"/>
</dbReference>
<evidence type="ECO:0000313" key="5">
    <source>
        <dbReference type="Proteomes" id="UP000241074"/>
    </source>
</evidence>
<evidence type="ECO:0000259" key="3">
    <source>
        <dbReference type="Pfam" id="PF21447"/>
    </source>
</evidence>
<dbReference type="CDD" id="cd24053">
    <property type="entry name" value="ASKHA_NBD_EcPPX-GppA-like"/>
    <property type="match status" value="1"/>
</dbReference>
<accession>A0A2P1PV44</accession>
<dbReference type="EMBL" id="CP027860">
    <property type="protein sequence ID" value="AVP98721.1"/>
    <property type="molecule type" value="Genomic_DNA"/>
</dbReference>
<reference evidence="4 5" key="2">
    <citation type="submission" date="2018-03" db="EMBL/GenBank/DDBJ databases">
        <authorList>
            <person name="Keele B.F."/>
        </authorList>
    </citation>
    <scope>NUCLEOTIDE SEQUENCE [LARGE SCALE GENOMIC DNA]</scope>
    <source>
        <strain evidence="4 5">D13</strain>
    </source>
</reference>
<dbReference type="InterPro" id="IPR050273">
    <property type="entry name" value="GppA/Ppx_hydrolase"/>
</dbReference>
<dbReference type="PANTHER" id="PTHR30005">
    <property type="entry name" value="EXOPOLYPHOSPHATASE"/>
    <property type="match status" value="1"/>
</dbReference>
<dbReference type="GO" id="GO:0004309">
    <property type="term" value="F:exopolyphosphatase activity"/>
    <property type="evidence" value="ECO:0007669"/>
    <property type="project" value="TreeGrafter"/>
</dbReference>
<protein>
    <submittedName>
        <fullName evidence="4">Exopolyphosphatase</fullName>
    </submittedName>
</protein>
<name>A0A2P1PV44_9GAMM</name>
<dbReference type="GO" id="GO:0006798">
    <property type="term" value="P:polyphosphate catabolic process"/>
    <property type="evidence" value="ECO:0007669"/>
    <property type="project" value="TreeGrafter"/>
</dbReference>
<dbReference type="SUPFAM" id="SSF109604">
    <property type="entry name" value="HD-domain/PDEase-like"/>
    <property type="match status" value="1"/>
</dbReference>
<organism evidence="4 5">
    <name type="scientific">Ahniella affigens</name>
    <dbReference type="NCBI Taxonomy" id="2021234"/>
    <lineage>
        <taxon>Bacteria</taxon>
        <taxon>Pseudomonadati</taxon>
        <taxon>Pseudomonadota</taxon>
        <taxon>Gammaproteobacteria</taxon>
        <taxon>Lysobacterales</taxon>
        <taxon>Rhodanobacteraceae</taxon>
        <taxon>Ahniella</taxon>
    </lineage>
</organism>
<dbReference type="InterPro" id="IPR030673">
    <property type="entry name" value="PyroPPase_GppA_Ppx"/>
</dbReference>
<sequence>MSAIQEGDELAAVDLGSNSFHMVVARYEHQQLRVIDRLRESVRLAAGLSEDGSLSAEKRRMALGCLAKFGQRIAHLPDDRVWAVGTNTVRRLKNPRAFLIAAETALGHPIEIVSGREEARLIYLGAAHGIADKGKQRLVIDIGGGSTEFIIGLAFQTLERESLQMGCVATTKACFPDGKITPKRYDDFKRGIVLEMQQFVAEYKARGWVDTYGCSGTIKAIAQVAHELGFTQGILTPASMAEVREALLKSKSIDTLRLPGLNDERRPVFPGGFLVLDAVFEGLKLKSMNICETAMREGLLYDMLGRAEHRDPRMDTVDAMCLRYGVDRNHVARVEATALRMFDAVAKDWGLDETHREWLTFAARVHEIGLAVAHSQHHHHAEYLLENSDMAGFTKREQEILAILVRSHRRGLPVNRLRALSLRYAKSVERLVAILRLAALLHRSRIDVRLPKLELQAMDRGLRLGIPGKWLSAHPLTMTDLEQELDHLREIDFTLVVVGEGS</sequence>
<dbReference type="Proteomes" id="UP000241074">
    <property type="component" value="Chromosome"/>
</dbReference>
<dbReference type="InterPro" id="IPR003695">
    <property type="entry name" value="Ppx_GppA_N"/>
</dbReference>
<dbReference type="Pfam" id="PF21447">
    <property type="entry name" value="Ppx-GppA_III"/>
    <property type="match status" value="1"/>
</dbReference>
<evidence type="ECO:0000313" key="4">
    <source>
        <dbReference type="EMBL" id="AVP98721.1"/>
    </source>
</evidence>
<gene>
    <name evidence="4" type="ORF">C7S18_16675</name>
</gene>
<proteinExistence type="predicted"/>
<dbReference type="PIRSF" id="PIRSF001267">
    <property type="entry name" value="Pyrophosphatase_GppA_Ppx"/>
    <property type="match status" value="1"/>
</dbReference>
<dbReference type="PANTHER" id="PTHR30005:SF14">
    <property type="entry name" value="EXOPOLYPHOSPHATASE"/>
    <property type="match status" value="1"/>
</dbReference>